<dbReference type="RefSeq" id="WP_199567586.1">
    <property type="nucleotide sequence ID" value="NZ_JAENBP010000003.1"/>
</dbReference>
<dbReference type="PANTHER" id="PTHR30383:SF27">
    <property type="entry name" value="SPORE GERMINATION LIPASE LIPC"/>
    <property type="match status" value="1"/>
</dbReference>
<feature type="domain" description="SGNH hydrolase-type esterase" evidence="1">
    <location>
        <begin position="52"/>
        <end position="262"/>
    </location>
</feature>
<dbReference type="CDD" id="cd04506">
    <property type="entry name" value="SGNH_hydrolase_YpmR_like"/>
    <property type="match status" value="1"/>
</dbReference>
<keyword evidence="3" id="KW-1185">Reference proteome</keyword>
<organism evidence="2 3">
    <name type="scientific">Streptococcus zalophi</name>
    <dbReference type="NCBI Taxonomy" id="640031"/>
    <lineage>
        <taxon>Bacteria</taxon>
        <taxon>Bacillati</taxon>
        <taxon>Bacillota</taxon>
        <taxon>Bacilli</taxon>
        <taxon>Lactobacillales</taxon>
        <taxon>Streptococcaceae</taxon>
        <taxon>Streptococcus</taxon>
    </lineage>
</organism>
<proteinExistence type="predicted"/>
<dbReference type="EMBL" id="JAENBP010000003">
    <property type="protein sequence ID" value="MBJ8349662.1"/>
    <property type="molecule type" value="Genomic_DNA"/>
</dbReference>
<dbReference type="Pfam" id="PF13472">
    <property type="entry name" value="Lipase_GDSL_2"/>
    <property type="match status" value="1"/>
</dbReference>
<evidence type="ECO:0000313" key="2">
    <source>
        <dbReference type="EMBL" id="MBJ8349662.1"/>
    </source>
</evidence>
<protein>
    <submittedName>
        <fullName evidence="2">SGNH/GDSL hydrolase family protein</fullName>
    </submittedName>
</protein>
<dbReference type="SUPFAM" id="SSF52266">
    <property type="entry name" value="SGNH hydrolase"/>
    <property type="match status" value="1"/>
</dbReference>
<evidence type="ECO:0000313" key="3">
    <source>
        <dbReference type="Proteomes" id="UP000644875"/>
    </source>
</evidence>
<dbReference type="AlphaFoldDB" id="A0A934P9S9"/>
<name>A0A934P9S9_9STRE</name>
<accession>A0A934P9S9</accession>
<dbReference type="InterPro" id="IPR036514">
    <property type="entry name" value="SGNH_hydro_sf"/>
</dbReference>
<dbReference type="GO" id="GO:0004622">
    <property type="term" value="F:phosphatidylcholine lysophospholipase activity"/>
    <property type="evidence" value="ECO:0007669"/>
    <property type="project" value="TreeGrafter"/>
</dbReference>
<dbReference type="InterPro" id="IPR013830">
    <property type="entry name" value="SGNH_hydro"/>
</dbReference>
<dbReference type="Proteomes" id="UP000644875">
    <property type="component" value="Unassembled WGS sequence"/>
</dbReference>
<comment type="caution">
    <text evidence="2">The sequence shown here is derived from an EMBL/GenBank/DDBJ whole genome shotgun (WGS) entry which is preliminary data.</text>
</comment>
<reference evidence="2 3" key="1">
    <citation type="journal article" date="2021" name="Int. J. Syst. Evol. Microbiol.">
        <title>Streptococcus vicugnae sp. nov., isolated from faeces of alpacas (Vicugna pacos) and cattle (Bos taurus), Streptococcus zalophi sp. nov., and Streptococcus pacificus sp. nov., isolated from respiratory tract of California sea lions (Zalophus californianus).</title>
        <authorList>
            <person name="Volokhov D.V."/>
            <person name="Zagorodnyaya T.A."/>
            <person name="Shen Z."/>
            <person name="Blom J."/>
            <person name="Furtak V.A."/>
            <person name="Eisenberg T."/>
            <person name="Fan P."/>
            <person name="Jeong K.C."/>
            <person name="Gao Y."/>
            <person name="Zhang S."/>
            <person name="Amselle M."/>
        </authorList>
    </citation>
    <scope>NUCLEOTIDE SEQUENCE [LARGE SCALE GENOMIC DNA]</scope>
    <source>
        <strain evidence="3">CSL7508-lung</strain>
    </source>
</reference>
<gene>
    <name evidence="2" type="ORF">JHK64_03320</name>
</gene>
<keyword evidence="2" id="KW-0378">Hydrolase</keyword>
<dbReference type="InterPro" id="IPR051532">
    <property type="entry name" value="Ester_Hydrolysis_Enzymes"/>
</dbReference>
<dbReference type="PANTHER" id="PTHR30383">
    <property type="entry name" value="THIOESTERASE 1/PROTEASE 1/LYSOPHOSPHOLIPASE L1"/>
    <property type="match status" value="1"/>
</dbReference>
<evidence type="ECO:0000259" key="1">
    <source>
        <dbReference type="Pfam" id="PF13472"/>
    </source>
</evidence>
<dbReference type="Gene3D" id="3.40.50.1110">
    <property type="entry name" value="SGNH hydrolase"/>
    <property type="match status" value="1"/>
</dbReference>
<sequence>MNKKTVVRDILFFISFIVVFSSLLSIFIPQSDAQLTKNDFLESGTVQLHYVALGDSLTQGTGDTTNQGGFVSLLSDRLESDNKYQVTSSNFGVAGNTSQQILKRMTKDETILPAIKEADFMTLTVGGNDVMAVIKKNLSHLEISSFDQPQEDYQERLRQIIDLARKENDDLPIYILGIYNPFYLNFPEIVEMQEIIDRWNEATATVVSEYENIYFVPINELLYKGYNGKEGIVETDDSSTPVINNALFEEDHFHPNNIGYQIIANAMMEKINETRDRW</sequence>